<dbReference type="EMBL" id="KI657485">
    <property type="protein sequence ID" value="ETN86837.1"/>
    <property type="molecule type" value="Genomic_DNA"/>
</dbReference>
<evidence type="ECO:0000313" key="1">
    <source>
        <dbReference type="EMBL" id="ETN86837.1"/>
    </source>
</evidence>
<dbReference type="KEGG" id="nai:NECAME_05829"/>
<reference evidence="2" key="1">
    <citation type="journal article" date="2014" name="Nat. Genet.">
        <title>Genome of the human hookworm Necator americanus.</title>
        <authorList>
            <person name="Tang Y.T."/>
            <person name="Gao X."/>
            <person name="Rosa B.A."/>
            <person name="Abubucker S."/>
            <person name="Hallsworth-Pepin K."/>
            <person name="Martin J."/>
            <person name="Tyagi R."/>
            <person name="Heizer E."/>
            <person name="Zhang X."/>
            <person name="Bhonagiri-Palsikar V."/>
            <person name="Minx P."/>
            <person name="Warren W.C."/>
            <person name="Wang Q."/>
            <person name="Zhan B."/>
            <person name="Hotez P.J."/>
            <person name="Sternberg P.W."/>
            <person name="Dougall A."/>
            <person name="Gaze S.T."/>
            <person name="Mulvenna J."/>
            <person name="Sotillo J."/>
            <person name="Ranganathan S."/>
            <person name="Rabelo E.M."/>
            <person name="Wilson R.K."/>
            <person name="Felgner P.L."/>
            <person name="Bethony J."/>
            <person name="Hawdon J.M."/>
            <person name="Gasser R.B."/>
            <person name="Loukas A."/>
            <person name="Mitreva M."/>
        </authorList>
    </citation>
    <scope>NUCLEOTIDE SEQUENCE [LARGE SCALE GENOMIC DNA]</scope>
</reference>
<dbReference type="OrthoDB" id="5864844at2759"/>
<sequence>MKLCSDGQHRTLNRSVLRRPTAKIANMEAMLVTLENLITVHFSTSESSPTDKVTPRRRRATSCRPQCVCSKLKTSYA</sequence>
<name>W2U0L3_NECAM</name>
<dbReference type="Proteomes" id="UP000053676">
    <property type="component" value="Unassembled WGS sequence"/>
</dbReference>
<gene>
    <name evidence="1" type="ORF">NECAME_05829</name>
</gene>
<accession>W2U0L3</accession>
<organism evidence="1 2">
    <name type="scientific">Necator americanus</name>
    <name type="common">Human hookworm</name>
    <dbReference type="NCBI Taxonomy" id="51031"/>
    <lineage>
        <taxon>Eukaryota</taxon>
        <taxon>Metazoa</taxon>
        <taxon>Ecdysozoa</taxon>
        <taxon>Nematoda</taxon>
        <taxon>Chromadorea</taxon>
        <taxon>Rhabditida</taxon>
        <taxon>Rhabditina</taxon>
        <taxon>Rhabditomorpha</taxon>
        <taxon>Strongyloidea</taxon>
        <taxon>Ancylostomatidae</taxon>
        <taxon>Bunostominae</taxon>
        <taxon>Necator</taxon>
    </lineage>
</organism>
<proteinExistence type="predicted"/>
<protein>
    <submittedName>
        <fullName evidence="1">Uncharacterized protein</fullName>
    </submittedName>
</protein>
<evidence type="ECO:0000313" key="2">
    <source>
        <dbReference type="Proteomes" id="UP000053676"/>
    </source>
</evidence>
<dbReference type="AlphaFoldDB" id="W2U0L3"/>
<keyword evidence="2" id="KW-1185">Reference proteome</keyword>